<comment type="caution">
    <text evidence="1">The sequence shown here is derived from an EMBL/GenBank/DDBJ whole genome shotgun (WGS) entry which is preliminary data.</text>
</comment>
<dbReference type="Gene3D" id="4.10.280.10">
    <property type="entry name" value="Helix-loop-helix DNA-binding domain"/>
    <property type="match status" value="1"/>
</dbReference>
<dbReference type="EMBL" id="JAGDEL010000004">
    <property type="protein sequence ID" value="MBO1511420.1"/>
    <property type="molecule type" value="Genomic_DNA"/>
</dbReference>
<evidence type="ECO:0000313" key="2">
    <source>
        <dbReference type="Proteomes" id="UP000663981"/>
    </source>
</evidence>
<accession>A0ABS3N036</accession>
<reference evidence="1 2" key="1">
    <citation type="submission" date="2021-03" db="EMBL/GenBank/DDBJ databases">
        <title>Whole genome sequence of Metabacillus bambusae BG109.</title>
        <authorList>
            <person name="Jeong J.W."/>
        </authorList>
    </citation>
    <scope>NUCLEOTIDE SEQUENCE [LARGE SCALE GENOMIC DNA]</scope>
    <source>
        <strain evidence="1 2">BG109</strain>
    </source>
</reference>
<sequence>MDNLNYELDLIVKIDNLRSKMLLVANDKGLRHPETIFLSTKLDNLILNYQKIKKGYEVSNQI</sequence>
<gene>
    <name evidence="1" type="ORF">I7822_07035</name>
</gene>
<dbReference type="RefSeq" id="WP_207976427.1">
    <property type="nucleotide sequence ID" value="NZ_JAGDEL010000004.1"/>
</dbReference>
<protein>
    <submittedName>
        <fullName evidence="1">Aspartyl-phosphate phosphatase Spo0E family protein</fullName>
    </submittedName>
</protein>
<dbReference type="SUPFAM" id="SSF140500">
    <property type="entry name" value="BAS1536-like"/>
    <property type="match status" value="1"/>
</dbReference>
<dbReference type="InterPro" id="IPR036638">
    <property type="entry name" value="HLH_DNA-bd_sf"/>
</dbReference>
<dbReference type="Proteomes" id="UP000663981">
    <property type="component" value="Unassembled WGS sequence"/>
</dbReference>
<keyword evidence="2" id="KW-1185">Reference proteome</keyword>
<dbReference type="InterPro" id="IPR037208">
    <property type="entry name" value="Spo0E-like_sf"/>
</dbReference>
<evidence type="ECO:0000313" key="1">
    <source>
        <dbReference type="EMBL" id="MBO1511420.1"/>
    </source>
</evidence>
<organism evidence="1 2">
    <name type="scientific">Metabacillus bambusae</name>
    <dbReference type="NCBI Taxonomy" id="2795218"/>
    <lineage>
        <taxon>Bacteria</taxon>
        <taxon>Bacillati</taxon>
        <taxon>Bacillota</taxon>
        <taxon>Bacilli</taxon>
        <taxon>Bacillales</taxon>
        <taxon>Bacillaceae</taxon>
        <taxon>Metabacillus</taxon>
    </lineage>
</organism>
<proteinExistence type="predicted"/>
<dbReference type="Pfam" id="PF09388">
    <property type="entry name" value="SpoOE-like"/>
    <property type="match status" value="1"/>
</dbReference>
<name>A0ABS3N036_9BACI</name>
<dbReference type="InterPro" id="IPR018540">
    <property type="entry name" value="Spo0E-like"/>
</dbReference>